<comment type="caution">
    <text evidence="1">The sequence shown here is derived from an EMBL/GenBank/DDBJ whole genome shotgun (WGS) entry which is preliminary data.</text>
</comment>
<protein>
    <submittedName>
        <fullName evidence="1">Uncharacterized protein</fullName>
    </submittedName>
</protein>
<accession>A0ACB9MLH9</accession>
<keyword evidence="2" id="KW-1185">Reference proteome</keyword>
<reference evidence="2" key="1">
    <citation type="journal article" date="2023" name="Front. Plant Sci.">
        <title>Chromosomal-level genome assembly of Melastoma candidum provides insights into trichome evolution.</title>
        <authorList>
            <person name="Zhong Y."/>
            <person name="Wu W."/>
            <person name="Sun C."/>
            <person name="Zou P."/>
            <person name="Liu Y."/>
            <person name="Dai S."/>
            <person name="Zhou R."/>
        </authorList>
    </citation>
    <scope>NUCLEOTIDE SEQUENCE [LARGE SCALE GENOMIC DNA]</scope>
</reference>
<proteinExistence type="predicted"/>
<sequence length="468" mass="50827">MPPSSSSSTSSPISITSQLVVHPSDPAAANHPPLRLSASDLPMLSCHYIQKGVLLPLPPPSLIPSLPSLFRRALSSVLSLFPPLASRLSSSRHILLPSAGGVPLVFASAPAISSLSLLDPVSVPSTLINDLFLLDRVVSYHGRTLPLLAVKVTVIADGIFVGLSADHAVVDGTSFWHFFNSFATVARTDAANIKILPDFSRDGSPFDTAAVLSFPAGGPAVSFSQDQPIRERIFHFSREAILKLKELTNKDKPWCGNWTTENNSEIMGKQSNDKINVKTSAVVEISSFQSLCALMWQSVTRARKLSSEKTTTFRMAVNCRHRVEPRMDPYYFGNAIQSTATVAKVGELLSNSLEWSAGLLHDNVVKHGNDRVRQRVAEWEADPRVFPLGNFDGASMTMGSSPRFPMYNNDFGWGKPVAVRSGAANKFDGKMSAFPGREGDGSVDLEVVLCCDAMDRIEADSEFMQYCS</sequence>
<organism evidence="1 2">
    <name type="scientific">Melastoma candidum</name>
    <dbReference type="NCBI Taxonomy" id="119954"/>
    <lineage>
        <taxon>Eukaryota</taxon>
        <taxon>Viridiplantae</taxon>
        <taxon>Streptophyta</taxon>
        <taxon>Embryophyta</taxon>
        <taxon>Tracheophyta</taxon>
        <taxon>Spermatophyta</taxon>
        <taxon>Magnoliopsida</taxon>
        <taxon>eudicotyledons</taxon>
        <taxon>Gunneridae</taxon>
        <taxon>Pentapetalae</taxon>
        <taxon>rosids</taxon>
        <taxon>malvids</taxon>
        <taxon>Myrtales</taxon>
        <taxon>Melastomataceae</taxon>
        <taxon>Melastomatoideae</taxon>
        <taxon>Melastomateae</taxon>
        <taxon>Melastoma</taxon>
    </lineage>
</organism>
<dbReference type="Proteomes" id="UP001057402">
    <property type="component" value="Chromosome 9"/>
</dbReference>
<name>A0ACB9MLH9_9MYRT</name>
<dbReference type="EMBL" id="CM042888">
    <property type="protein sequence ID" value="KAI4324461.1"/>
    <property type="molecule type" value="Genomic_DNA"/>
</dbReference>
<evidence type="ECO:0000313" key="1">
    <source>
        <dbReference type="EMBL" id="KAI4324461.1"/>
    </source>
</evidence>
<evidence type="ECO:0000313" key="2">
    <source>
        <dbReference type="Proteomes" id="UP001057402"/>
    </source>
</evidence>
<gene>
    <name evidence="1" type="ORF">MLD38_029950</name>
</gene>